<organism evidence="2 3">
    <name type="scientific">Ramazzottius varieornatus</name>
    <name type="common">Water bear</name>
    <name type="synonym">Tardigrade</name>
    <dbReference type="NCBI Taxonomy" id="947166"/>
    <lineage>
        <taxon>Eukaryota</taxon>
        <taxon>Metazoa</taxon>
        <taxon>Ecdysozoa</taxon>
        <taxon>Tardigrada</taxon>
        <taxon>Eutardigrada</taxon>
        <taxon>Parachela</taxon>
        <taxon>Hypsibioidea</taxon>
        <taxon>Ramazzottiidae</taxon>
        <taxon>Ramazzottius</taxon>
    </lineage>
</organism>
<evidence type="ECO:0000313" key="2">
    <source>
        <dbReference type="EMBL" id="GAV01075.1"/>
    </source>
</evidence>
<proteinExistence type="predicted"/>
<dbReference type="AlphaFoldDB" id="A0A1D1VHE8"/>
<gene>
    <name evidence="2" type="primary">RvY_11842-1</name>
    <name evidence="2" type="synonym">RvY_11842.1</name>
    <name evidence="2" type="ORF">RvY_11842</name>
</gene>
<dbReference type="Proteomes" id="UP000186922">
    <property type="component" value="Unassembled WGS sequence"/>
</dbReference>
<sequence>METPHTSDTLRTSAEEKASEDEEEENEASGPITYDNASAPEVDFSCRLLELPEDPVATSQLITG</sequence>
<evidence type="ECO:0000313" key="3">
    <source>
        <dbReference type="Proteomes" id="UP000186922"/>
    </source>
</evidence>
<comment type="caution">
    <text evidence="2">The sequence shown here is derived from an EMBL/GenBank/DDBJ whole genome shotgun (WGS) entry which is preliminary data.</text>
</comment>
<keyword evidence="3" id="KW-1185">Reference proteome</keyword>
<protein>
    <submittedName>
        <fullName evidence="2">Uncharacterized protein</fullName>
    </submittedName>
</protein>
<feature type="compositionally biased region" description="Polar residues" evidence="1">
    <location>
        <begin position="1"/>
        <end position="12"/>
    </location>
</feature>
<feature type="compositionally biased region" description="Acidic residues" evidence="1">
    <location>
        <begin position="18"/>
        <end position="27"/>
    </location>
</feature>
<evidence type="ECO:0000256" key="1">
    <source>
        <dbReference type="SAM" id="MobiDB-lite"/>
    </source>
</evidence>
<accession>A0A1D1VHE8</accession>
<dbReference type="EMBL" id="BDGG01000006">
    <property type="protein sequence ID" value="GAV01075.1"/>
    <property type="molecule type" value="Genomic_DNA"/>
</dbReference>
<name>A0A1D1VHE8_RAMVA</name>
<reference evidence="2 3" key="1">
    <citation type="journal article" date="2016" name="Nat. Commun.">
        <title>Extremotolerant tardigrade genome and improved radiotolerance of human cultured cells by tardigrade-unique protein.</title>
        <authorList>
            <person name="Hashimoto T."/>
            <person name="Horikawa D.D."/>
            <person name="Saito Y."/>
            <person name="Kuwahara H."/>
            <person name="Kozuka-Hata H."/>
            <person name="Shin-I T."/>
            <person name="Minakuchi Y."/>
            <person name="Ohishi K."/>
            <person name="Motoyama A."/>
            <person name="Aizu T."/>
            <person name="Enomoto A."/>
            <person name="Kondo K."/>
            <person name="Tanaka S."/>
            <person name="Hara Y."/>
            <person name="Koshikawa S."/>
            <person name="Sagara H."/>
            <person name="Miura T."/>
            <person name="Yokobori S."/>
            <person name="Miyagawa K."/>
            <person name="Suzuki Y."/>
            <person name="Kubo T."/>
            <person name="Oyama M."/>
            <person name="Kohara Y."/>
            <person name="Fujiyama A."/>
            <person name="Arakawa K."/>
            <person name="Katayama T."/>
            <person name="Toyoda A."/>
            <person name="Kunieda T."/>
        </authorList>
    </citation>
    <scope>NUCLEOTIDE SEQUENCE [LARGE SCALE GENOMIC DNA]</scope>
    <source>
        <strain evidence="2 3">YOKOZUNA-1</strain>
    </source>
</reference>
<feature type="region of interest" description="Disordered" evidence="1">
    <location>
        <begin position="1"/>
        <end position="38"/>
    </location>
</feature>